<reference evidence="17" key="1">
    <citation type="journal article" date="2020" name="Nat. Ecol. Evol.">
        <title>Deeply conserved synteny resolves early events in vertebrate evolution.</title>
        <authorList>
            <person name="Simakov O."/>
            <person name="Marletaz F."/>
            <person name="Yue J.X."/>
            <person name="O'Connell B."/>
            <person name="Jenkins J."/>
            <person name="Brandt A."/>
            <person name="Calef R."/>
            <person name="Tung C.H."/>
            <person name="Huang T.K."/>
            <person name="Schmutz J."/>
            <person name="Satoh N."/>
            <person name="Yu J.K."/>
            <person name="Putnam N.H."/>
            <person name="Green R.E."/>
            <person name="Rokhsar D.S."/>
        </authorList>
    </citation>
    <scope>NUCLEOTIDE SEQUENCE [LARGE SCALE GENOMIC DNA]</scope>
    <source>
        <strain evidence="17">S238N-H82</strain>
    </source>
</reference>
<dbReference type="InterPro" id="IPR032412">
    <property type="entry name" value="Myosin-VI_CBD"/>
</dbReference>
<dbReference type="CDD" id="cd21759">
    <property type="entry name" value="CBD_MYO6-like"/>
    <property type="match status" value="1"/>
</dbReference>
<dbReference type="InterPro" id="IPR008989">
    <property type="entry name" value="Myosin_S1_N"/>
</dbReference>
<dbReference type="Gene3D" id="3.30.70.1590">
    <property type="match status" value="1"/>
</dbReference>
<dbReference type="GO" id="GO:0007605">
    <property type="term" value="P:sensory perception of sound"/>
    <property type="evidence" value="ECO:0007669"/>
    <property type="project" value="UniProtKB-KW"/>
</dbReference>
<keyword evidence="4" id="KW-0963">Cytoplasm</keyword>
<dbReference type="CDD" id="cd21958">
    <property type="entry name" value="MyUb_Myo6"/>
    <property type="match status" value="1"/>
</dbReference>
<dbReference type="PANTHER" id="PTHR13140">
    <property type="entry name" value="MYOSIN"/>
    <property type="match status" value="1"/>
</dbReference>
<evidence type="ECO:0000256" key="9">
    <source>
        <dbReference type="ARBA" id="ARBA00022860"/>
    </source>
</evidence>
<evidence type="ECO:0000313" key="18">
    <source>
        <dbReference type="RefSeq" id="XP_035686898.1"/>
    </source>
</evidence>
<dbReference type="Pfam" id="PF16521">
    <property type="entry name" value="Myosin-VI_CBD"/>
    <property type="match status" value="1"/>
</dbReference>
<dbReference type="PANTHER" id="PTHR13140:SF745">
    <property type="entry name" value="UNCONVENTIONAL MYOSIN-VI"/>
    <property type="match status" value="1"/>
</dbReference>
<protein>
    <recommendedName>
        <fullName evidence="3">Unconventional myosin-VI</fullName>
    </recommendedName>
    <alternativeName>
        <fullName evidence="13">Unconventional myosin-6</fullName>
    </alternativeName>
</protein>
<dbReference type="FunFam" id="3.30.70.1590:FF:000002">
    <property type="entry name" value="unconventional myosin-VI isoform X1"/>
    <property type="match status" value="1"/>
</dbReference>
<feature type="region of interest" description="Disordered" evidence="15">
    <location>
        <begin position="1034"/>
        <end position="1056"/>
    </location>
</feature>
<dbReference type="FunFam" id="1.20.58.530:FF:000006">
    <property type="entry name" value="Putative unconventional myosin-VI"/>
    <property type="match status" value="1"/>
</dbReference>
<dbReference type="Gene3D" id="2.30.30.360">
    <property type="entry name" value="Myosin S1 fragment, N-terminal"/>
    <property type="match status" value="1"/>
</dbReference>
<dbReference type="PRINTS" id="PR00193">
    <property type="entry name" value="MYOSINHEAVY"/>
</dbReference>
<evidence type="ECO:0000256" key="5">
    <source>
        <dbReference type="ARBA" id="ARBA00022553"/>
    </source>
</evidence>
<dbReference type="GO" id="GO:0005516">
    <property type="term" value="F:calmodulin binding"/>
    <property type="evidence" value="ECO:0007669"/>
    <property type="project" value="UniProtKB-KW"/>
</dbReference>
<name>A0A9J7LQP9_BRAFL</name>
<reference evidence="18" key="2">
    <citation type="submission" date="2025-08" db="UniProtKB">
        <authorList>
            <consortium name="RefSeq"/>
        </authorList>
    </citation>
    <scope>IDENTIFICATION</scope>
    <source>
        <strain evidence="18">S238N-H82</strain>
        <tissue evidence="18">Testes</tissue>
    </source>
</reference>
<evidence type="ECO:0000256" key="8">
    <source>
        <dbReference type="ARBA" id="ARBA00022840"/>
    </source>
</evidence>
<dbReference type="RefSeq" id="XP_035686898.1">
    <property type="nucleotide sequence ID" value="XM_035831005.1"/>
</dbReference>
<keyword evidence="11 14" id="KW-0505">Motor protein</keyword>
<dbReference type="GO" id="GO:0051015">
    <property type="term" value="F:actin filament binding"/>
    <property type="evidence" value="ECO:0000318"/>
    <property type="project" value="GO_Central"/>
</dbReference>
<dbReference type="GO" id="GO:0015629">
    <property type="term" value="C:actin cytoskeleton"/>
    <property type="evidence" value="ECO:0000318"/>
    <property type="project" value="GO_Central"/>
</dbReference>
<evidence type="ECO:0000256" key="10">
    <source>
        <dbReference type="ARBA" id="ARBA00023123"/>
    </source>
</evidence>
<proteinExistence type="inferred from homology"/>
<accession>A0A9J7LQP9</accession>
<dbReference type="GeneID" id="118423069"/>
<keyword evidence="8 14" id="KW-0067">ATP-binding</keyword>
<comment type="subcellular location">
    <subcellularLocation>
        <location evidence="1">Cytoplasm</location>
    </subcellularLocation>
</comment>
<evidence type="ECO:0000313" key="17">
    <source>
        <dbReference type="Proteomes" id="UP000001554"/>
    </source>
</evidence>
<evidence type="ECO:0000256" key="1">
    <source>
        <dbReference type="ARBA" id="ARBA00004496"/>
    </source>
</evidence>
<feature type="domain" description="Myosin motor" evidence="16">
    <location>
        <begin position="72"/>
        <end position="784"/>
    </location>
</feature>
<dbReference type="Gene3D" id="6.10.220.10">
    <property type="match status" value="1"/>
</dbReference>
<dbReference type="GO" id="GO:0006897">
    <property type="term" value="P:endocytosis"/>
    <property type="evidence" value="ECO:0000318"/>
    <property type="project" value="GO_Central"/>
</dbReference>
<dbReference type="GO" id="GO:0030048">
    <property type="term" value="P:actin filament-based movement"/>
    <property type="evidence" value="ECO:0000318"/>
    <property type="project" value="GO_Central"/>
</dbReference>
<dbReference type="OrthoDB" id="6108017at2759"/>
<dbReference type="GO" id="GO:0007015">
    <property type="term" value="P:actin filament organization"/>
    <property type="evidence" value="ECO:0000318"/>
    <property type="project" value="GO_Central"/>
</dbReference>
<dbReference type="KEGG" id="bfo:118423069"/>
<evidence type="ECO:0000256" key="4">
    <source>
        <dbReference type="ARBA" id="ARBA00022490"/>
    </source>
</evidence>
<dbReference type="Pfam" id="PF21521">
    <property type="entry name" value="MYO6_lever"/>
    <property type="match status" value="1"/>
</dbReference>
<evidence type="ECO:0000259" key="16">
    <source>
        <dbReference type="PROSITE" id="PS51456"/>
    </source>
</evidence>
<keyword evidence="17" id="KW-1185">Reference proteome</keyword>
<dbReference type="Gene3D" id="1.20.120.720">
    <property type="entry name" value="Myosin VI head, motor domain, U50 subdomain"/>
    <property type="match status" value="1"/>
</dbReference>
<dbReference type="Gene3D" id="3.40.850.10">
    <property type="entry name" value="Kinesin motor domain"/>
    <property type="match status" value="1"/>
</dbReference>
<keyword evidence="6" id="KW-1009">Hearing</keyword>
<dbReference type="InterPro" id="IPR049016">
    <property type="entry name" value="MYO6_lever"/>
</dbReference>
<dbReference type="SMART" id="SM00242">
    <property type="entry name" value="MYSc"/>
    <property type="match status" value="1"/>
</dbReference>
<dbReference type="PROSITE" id="PS51456">
    <property type="entry name" value="MYOSIN_MOTOR"/>
    <property type="match status" value="1"/>
</dbReference>
<dbReference type="GO" id="GO:0005524">
    <property type="term" value="F:ATP binding"/>
    <property type="evidence" value="ECO:0007669"/>
    <property type="project" value="UniProtKB-UniRule"/>
</dbReference>
<dbReference type="InterPro" id="IPR036114">
    <property type="entry name" value="MYSc_Myo6"/>
</dbReference>
<dbReference type="SUPFAM" id="SSF52540">
    <property type="entry name" value="P-loop containing nucleoside triphosphate hydrolases"/>
    <property type="match status" value="1"/>
</dbReference>
<keyword evidence="5" id="KW-0597">Phosphoprotein</keyword>
<evidence type="ECO:0000256" key="13">
    <source>
        <dbReference type="ARBA" id="ARBA00030027"/>
    </source>
</evidence>
<evidence type="ECO:0000256" key="3">
    <source>
        <dbReference type="ARBA" id="ARBA00015382"/>
    </source>
</evidence>
<dbReference type="FunFam" id="3.40.850.10:FF:000018">
    <property type="entry name" value="unconventional myosin-VI isoform X1"/>
    <property type="match status" value="1"/>
</dbReference>
<dbReference type="Gene3D" id="1.20.58.530">
    <property type="match status" value="1"/>
</dbReference>
<dbReference type="Pfam" id="PF00063">
    <property type="entry name" value="Myosin_head"/>
    <property type="match status" value="1"/>
</dbReference>
<dbReference type="GO" id="GO:0000146">
    <property type="term" value="F:microfilament motor activity"/>
    <property type="evidence" value="ECO:0000318"/>
    <property type="project" value="GO_Central"/>
</dbReference>
<sequence length="1332" mass="153493">MAKSLDGGNKVWAPHSHEGFVLGTIVDMGSDTLTIEPFTKERNAKGLEGNIDAAPITAPFSDVYPAEEDTGKDVDDNCSLMFLNEATLLHNIRLRYKREEIYTYVANILIAVNPYHDIPKLYSPETIKSYQGKSLGTMPPHVFAIADKTYRDMKVNKESQSIIVSGESGAGKTETTKYILRYLTESHGSGMIIDQRIVEANPLLEAFGNAKTVRNNNSSRFGKFVEIHFDHKRTLHKVVGGYVSHYLLEKSRICSQSRQERNYHIFYRMCAGAPEDVRAKLHLGSPDEYHYLRNGCTQYFTNKDTINLINQARKSKQFLKDGSLHDPILDDVKDYKRMEDAMKCVGIEEAEKMNLFRIAAAVLHLGNVTFEEDHNNTSGGCIVPQSSDKALAVTAELMGLGKEELQEALTTRVMQTARAGPGGTVIKVPLKFDQASNARDALAKSVYSKLFDRVVARVNQCFPFQTSEHFIGVLDIAGFEYFEMNSFEQFCINYCNEKLQQFFNERILKEEQELYQKEGLGVAEVSYVDNQDAIDLVEMKGSGILDILDEESRLPRPDSVHFTTEVHNRHKNHFRLTIPRKSKLAYHKKLRDDEGFLIRHFAGAVCYTTKLFIEKNNDALHDSLEFLIQESKDPFIRDLFGEKKKKSAGKLGFISVGNKFKTQLEQLLDKLRNTGSAFVRCIKPNLKMTSGMFEGAQILSQLQCAGMVSVLDLMQGGFPSRAQFQDLYNMYKKYLPSDLARLDPRLFCKALFKALGLNEHDFKFGLTKVFFRPGKFAEFDQIMKSDPEHLAALVAKVRKWLLQSRWKKAQWCTLSVIKLKNKILFRRAALIKIQSGFRMMIAMKKHKPRIAGMKKVTTLKKLIGQMHQLVSALKEDKQSSGKQVTEMEQGIEGLVKKIKTTIMTREQIDKEYNTLYNQATQLMKGLDSKKKKQEEEERMRKIQEEMELERKRREEEEQKRKQEEEEKRLRLEMESQRKKEEEEQKRREEEERRLQKEIEEQLAKEAEEEAKNQAILEQERRDRELAMRLAEDEGQEIVEEPQEAPQLKSPPTPAPRAVQAAAEAFQDAVQPAQDDENLLANGRPQSLALQTNQSQSVKSVATKQGSKKYELSKWKYAELRDAINTSCDVELLEACREEFHRRLKVYHAWKTKNKKRTAGQEDERAPDSVMQDEDVDLYVRTNPYRDRQRTMSMNQMAQAPPLPPRQQSLPNRQQRYFRIPFIRPADQYKDNQNRKKGYWYAHFDGQWIARQMELHPDKVPVILVAGKDDMQMCELSLDETGLTRKRGAEIIAREFEEQWNRTGGREYLMQAIQSKQARPTYATAMLQQQYKK</sequence>
<dbReference type="GO" id="GO:0005886">
    <property type="term" value="C:plasma membrane"/>
    <property type="evidence" value="ECO:0000318"/>
    <property type="project" value="GO_Central"/>
</dbReference>
<dbReference type="Proteomes" id="UP000001554">
    <property type="component" value="Chromosome 9"/>
</dbReference>
<evidence type="ECO:0000256" key="7">
    <source>
        <dbReference type="ARBA" id="ARBA00022741"/>
    </source>
</evidence>
<keyword evidence="12 14" id="KW-0009">Actin-binding</keyword>
<dbReference type="GO" id="GO:0016459">
    <property type="term" value="C:myosin complex"/>
    <property type="evidence" value="ECO:0007669"/>
    <property type="project" value="UniProtKB-KW"/>
</dbReference>
<dbReference type="Gene3D" id="1.10.10.820">
    <property type="match status" value="1"/>
</dbReference>
<dbReference type="InterPro" id="IPR027417">
    <property type="entry name" value="P-loop_NTPase"/>
</dbReference>
<feature type="region of interest" description="Disordered" evidence="15">
    <location>
        <begin position="947"/>
        <end position="995"/>
    </location>
</feature>
<dbReference type="OMA" id="LNKGCTQ"/>
<evidence type="ECO:0000256" key="6">
    <source>
        <dbReference type="ARBA" id="ARBA00022740"/>
    </source>
</evidence>
<dbReference type="PROSITE" id="PS50096">
    <property type="entry name" value="IQ"/>
    <property type="match status" value="1"/>
</dbReference>
<feature type="binding site" evidence="14">
    <location>
        <begin position="166"/>
        <end position="173"/>
    </location>
    <ligand>
        <name>ATP</name>
        <dbReference type="ChEBI" id="CHEBI:30616"/>
    </ligand>
</feature>
<dbReference type="InterPro" id="IPR036961">
    <property type="entry name" value="Kinesin_motor_dom_sf"/>
</dbReference>
<evidence type="ECO:0000256" key="14">
    <source>
        <dbReference type="PROSITE-ProRule" id="PRU00782"/>
    </source>
</evidence>
<evidence type="ECO:0000256" key="15">
    <source>
        <dbReference type="SAM" id="MobiDB-lite"/>
    </source>
</evidence>
<dbReference type="InterPro" id="IPR001609">
    <property type="entry name" value="Myosin_head_motor_dom-like"/>
</dbReference>
<keyword evidence="9" id="KW-0112">Calmodulin-binding</keyword>
<dbReference type="GO" id="GO:0030139">
    <property type="term" value="C:endocytic vesicle"/>
    <property type="evidence" value="ECO:0000318"/>
    <property type="project" value="GO_Central"/>
</dbReference>
<gene>
    <name evidence="18" type="primary">LOC118423069</name>
</gene>
<dbReference type="GO" id="GO:0005737">
    <property type="term" value="C:cytoplasm"/>
    <property type="evidence" value="ECO:0000318"/>
    <property type="project" value="GO_Central"/>
</dbReference>
<keyword evidence="10 14" id="KW-0518">Myosin</keyword>
<organism evidence="17 18">
    <name type="scientific">Branchiostoma floridae</name>
    <name type="common">Florida lancelet</name>
    <name type="synonym">Amphioxus</name>
    <dbReference type="NCBI Taxonomy" id="7739"/>
    <lineage>
        <taxon>Eukaryota</taxon>
        <taxon>Metazoa</taxon>
        <taxon>Chordata</taxon>
        <taxon>Cephalochordata</taxon>
        <taxon>Leptocardii</taxon>
        <taxon>Amphioxiformes</taxon>
        <taxon>Branchiostomatidae</taxon>
        <taxon>Branchiostoma</taxon>
    </lineage>
</organism>
<evidence type="ECO:0000256" key="2">
    <source>
        <dbReference type="ARBA" id="ARBA00008314"/>
    </source>
</evidence>
<dbReference type="FunFam" id="1.10.10.820:FF:000001">
    <property type="entry name" value="Myosin heavy chain"/>
    <property type="match status" value="1"/>
</dbReference>
<evidence type="ECO:0000256" key="11">
    <source>
        <dbReference type="ARBA" id="ARBA00023175"/>
    </source>
</evidence>
<feature type="region of interest" description="Actin-binding" evidence="14">
    <location>
        <begin position="664"/>
        <end position="686"/>
    </location>
</feature>
<dbReference type="CDD" id="cd01382">
    <property type="entry name" value="MYSc_Myo6"/>
    <property type="match status" value="1"/>
</dbReference>
<evidence type="ECO:0000256" key="12">
    <source>
        <dbReference type="ARBA" id="ARBA00023203"/>
    </source>
</evidence>
<keyword evidence="7 14" id="KW-0547">Nucleotide-binding</keyword>
<comment type="similarity">
    <text evidence="2 14">Belongs to the TRAFAC class myosin-kinesin ATPase superfamily. Myosin family.</text>
</comment>